<dbReference type="InterPro" id="IPR036661">
    <property type="entry name" value="Luciferase-like_sf"/>
</dbReference>
<comment type="caution">
    <text evidence="6">The sequence shown here is derived from an EMBL/GenBank/DDBJ whole genome shotgun (WGS) entry which is preliminary data.</text>
</comment>
<dbReference type="NCBIfam" id="TIGR03560">
    <property type="entry name" value="F420_Rv1855c"/>
    <property type="match status" value="1"/>
</dbReference>
<sequence length="286" mass="31451">MRFAFKTSPQNTTWTDMLRVWQAADQIEMFESGWTFDHFYPIVGPSSGPCLEGWTTLTALAQATSRLRLGTLVTGVHYRHPAVLANMVAALDIISDGRLELGIGAGWNEEESGAYGIELGTVKERLDRFEEATQVLVGLLSQPTTTFDGKFYQLDNARNEPKGPQRPHPPICMGGSGEKRTLRIAARYADHWNFVQGTPEEFAHKRDVLRAHCADIGRDPAEITVSAHIWVNPEHDYQKLLAEVAAFGSAGMDLAIIYLPPPLDPSVLEPLASAIADSGLSRKALP</sequence>
<dbReference type="InterPro" id="IPR011251">
    <property type="entry name" value="Luciferase-like_dom"/>
</dbReference>
<keyword evidence="7" id="KW-1185">Reference proteome</keyword>
<evidence type="ECO:0000256" key="3">
    <source>
        <dbReference type="ARBA" id="ARBA00023002"/>
    </source>
</evidence>
<keyword evidence="1" id="KW-0285">Flavoprotein</keyword>
<dbReference type="InterPro" id="IPR019952">
    <property type="entry name" value="F420_OxRdatse_Rv1855c_pred"/>
</dbReference>
<dbReference type="SUPFAM" id="SSF51679">
    <property type="entry name" value="Bacterial luciferase-like"/>
    <property type="match status" value="1"/>
</dbReference>
<organism evidence="6 7">
    <name type="scientific">Mycolicibacterium goodii</name>
    <name type="common">Mycobacterium goodii</name>
    <dbReference type="NCBI Taxonomy" id="134601"/>
    <lineage>
        <taxon>Bacteria</taxon>
        <taxon>Bacillati</taxon>
        <taxon>Actinomycetota</taxon>
        <taxon>Actinomycetes</taxon>
        <taxon>Mycobacteriales</taxon>
        <taxon>Mycobacteriaceae</taxon>
        <taxon>Mycolicibacterium</taxon>
    </lineage>
</organism>
<dbReference type="InterPro" id="IPR050172">
    <property type="entry name" value="SsuD_RutA_monooxygenase"/>
</dbReference>
<evidence type="ECO:0000313" key="6">
    <source>
        <dbReference type="EMBL" id="MBU8823010.1"/>
    </source>
</evidence>
<evidence type="ECO:0000313" key="7">
    <source>
        <dbReference type="Proteomes" id="UP000696413"/>
    </source>
</evidence>
<name>A0ABS6HN79_MYCGD</name>
<dbReference type="RefSeq" id="WP_073678472.1">
    <property type="nucleotide sequence ID" value="NZ_JAHBOL010000028.1"/>
</dbReference>
<reference evidence="6 7" key="1">
    <citation type="submission" date="2021-05" db="EMBL/GenBank/DDBJ databases">
        <title>Draft Genome Sequences of Clinical Respiratory Isolates of Mycobacterium goodii Recovered in Ireland.</title>
        <authorList>
            <person name="Flanagan P.R."/>
            <person name="Mok S."/>
            <person name="Roycroft E."/>
            <person name="Rogers T.R."/>
            <person name="Fitzgibbon M."/>
        </authorList>
    </citation>
    <scope>NUCLEOTIDE SEQUENCE [LARGE SCALE GENOMIC DNA]</scope>
    <source>
        <strain evidence="6 7">14IE55</strain>
    </source>
</reference>
<dbReference type="PANTHER" id="PTHR42847">
    <property type="entry name" value="ALKANESULFONATE MONOOXYGENASE"/>
    <property type="match status" value="1"/>
</dbReference>
<accession>A0ABS6HN79</accession>
<keyword evidence="3" id="KW-0560">Oxidoreductase</keyword>
<keyword evidence="2" id="KW-0288">FMN</keyword>
<protein>
    <submittedName>
        <fullName evidence="6">LLM class F420-dependent oxidoreductase</fullName>
    </submittedName>
</protein>
<dbReference type="Pfam" id="PF00296">
    <property type="entry name" value="Bac_luciferase"/>
    <property type="match status" value="1"/>
</dbReference>
<dbReference type="Proteomes" id="UP000696413">
    <property type="component" value="Unassembled WGS sequence"/>
</dbReference>
<dbReference type="PANTHER" id="PTHR42847:SF8">
    <property type="entry name" value="CONSERVED PROTEIN"/>
    <property type="match status" value="1"/>
</dbReference>
<evidence type="ECO:0000256" key="4">
    <source>
        <dbReference type="ARBA" id="ARBA00023033"/>
    </source>
</evidence>
<dbReference type="EMBL" id="JAHBOM010000006">
    <property type="protein sequence ID" value="MBU8823010.1"/>
    <property type="molecule type" value="Genomic_DNA"/>
</dbReference>
<keyword evidence="4" id="KW-0503">Monooxygenase</keyword>
<dbReference type="Gene3D" id="3.20.20.30">
    <property type="entry name" value="Luciferase-like domain"/>
    <property type="match status" value="1"/>
</dbReference>
<feature type="domain" description="Luciferase-like" evidence="5">
    <location>
        <begin position="9"/>
        <end position="250"/>
    </location>
</feature>
<evidence type="ECO:0000259" key="5">
    <source>
        <dbReference type="Pfam" id="PF00296"/>
    </source>
</evidence>
<proteinExistence type="predicted"/>
<gene>
    <name evidence="6" type="ORF">KL859_08975</name>
</gene>
<evidence type="ECO:0000256" key="2">
    <source>
        <dbReference type="ARBA" id="ARBA00022643"/>
    </source>
</evidence>
<evidence type="ECO:0000256" key="1">
    <source>
        <dbReference type="ARBA" id="ARBA00022630"/>
    </source>
</evidence>